<evidence type="ECO:0000313" key="1">
    <source>
        <dbReference type="EMBL" id="GAA5033529.1"/>
    </source>
</evidence>
<name>A0ABP9JJY1_9ACTN</name>
<sequence>MAGPLLGAAGGWLFTFPLGTPLLEFLSEVSGRANPRQGGCSEARLYMGLDLLAKARLHPIESEADDTTLATQLTA</sequence>
<evidence type="ECO:0000313" key="2">
    <source>
        <dbReference type="Proteomes" id="UP001501759"/>
    </source>
</evidence>
<dbReference type="EMBL" id="BAABKB010000041">
    <property type="protein sequence ID" value="GAA5033529.1"/>
    <property type="molecule type" value="Genomic_DNA"/>
</dbReference>
<dbReference type="RefSeq" id="WP_345657499.1">
    <property type="nucleotide sequence ID" value="NZ_BAABKB010000041.1"/>
</dbReference>
<gene>
    <name evidence="1" type="ORF">GCM10023335_77170</name>
</gene>
<keyword evidence="2" id="KW-1185">Reference proteome</keyword>
<reference evidence="2" key="1">
    <citation type="journal article" date="2019" name="Int. J. Syst. Evol. Microbiol.">
        <title>The Global Catalogue of Microorganisms (GCM) 10K type strain sequencing project: providing services to taxonomists for standard genome sequencing and annotation.</title>
        <authorList>
            <consortium name="The Broad Institute Genomics Platform"/>
            <consortium name="The Broad Institute Genome Sequencing Center for Infectious Disease"/>
            <person name="Wu L."/>
            <person name="Ma J."/>
        </authorList>
    </citation>
    <scope>NUCLEOTIDE SEQUENCE [LARGE SCALE GENOMIC DNA]</scope>
    <source>
        <strain evidence="2">JCM 18409</strain>
    </source>
</reference>
<proteinExistence type="predicted"/>
<accession>A0ABP9JJY1</accession>
<protein>
    <submittedName>
        <fullName evidence="1">Uncharacterized protein</fullName>
    </submittedName>
</protein>
<dbReference type="Proteomes" id="UP001501759">
    <property type="component" value="Unassembled WGS sequence"/>
</dbReference>
<comment type="caution">
    <text evidence="1">The sequence shown here is derived from an EMBL/GenBank/DDBJ whole genome shotgun (WGS) entry which is preliminary data.</text>
</comment>
<organism evidence="1 2">
    <name type="scientific">Streptomyces siamensis</name>
    <dbReference type="NCBI Taxonomy" id="1274986"/>
    <lineage>
        <taxon>Bacteria</taxon>
        <taxon>Bacillati</taxon>
        <taxon>Actinomycetota</taxon>
        <taxon>Actinomycetes</taxon>
        <taxon>Kitasatosporales</taxon>
        <taxon>Streptomycetaceae</taxon>
        <taxon>Streptomyces</taxon>
    </lineage>
</organism>